<dbReference type="EMBL" id="CP020906">
    <property type="protein sequence ID" value="ARQ11014.1"/>
    <property type="molecule type" value="Genomic_DNA"/>
</dbReference>
<name>A0AAN1BGS8_RHIET</name>
<protein>
    <submittedName>
        <fullName evidence="1">Uncharacterized protein</fullName>
    </submittedName>
</protein>
<organism evidence="1 2">
    <name type="scientific">Rhizobium etli</name>
    <dbReference type="NCBI Taxonomy" id="29449"/>
    <lineage>
        <taxon>Bacteria</taxon>
        <taxon>Pseudomonadati</taxon>
        <taxon>Pseudomonadota</taxon>
        <taxon>Alphaproteobacteria</taxon>
        <taxon>Hyphomicrobiales</taxon>
        <taxon>Rhizobiaceae</taxon>
        <taxon>Rhizobium/Agrobacterium group</taxon>
        <taxon>Rhizobium</taxon>
    </lineage>
</organism>
<accession>A0AAN1BGS8</accession>
<gene>
    <name evidence="1" type="ORF">NXC12_CH03021</name>
</gene>
<evidence type="ECO:0000313" key="2">
    <source>
        <dbReference type="Proteomes" id="UP000194159"/>
    </source>
</evidence>
<dbReference type="AlphaFoldDB" id="A0AAN1BGS8"/>
<reference evidence="1 2" key="1">
    <citation type="submission" date="2017-04" db="EMBL/GenBank/DDBJ databases">
        <title>Complete genome sequences of Rhizobium genomic linages associated to common bean (phaseolus vulgaris).</title>
        <authorList>
            <person name="Santamaria R.I."/>
            <person name="Bustos P."/>
            <person name="Perez-Carrascal O."/>
            <person name="Martinez-Flores I."/>
            <person name="Juarez S."/>
            <person name="Lozano L."/>
            <person name="Miranda F."/>
            <person name="Vinuesa P."/>
            <person name="Martinez-Romero E."/>
            <person name="Cevallos M.A."/>
            <person name="Romero D."/>
            <person name="Davila G."/>
            <person name="Gonzalez V."/>
        </authorList>
    </citation>
    <scope>NUCLEOTIDE SEQUENCE [LARGE SCALE GENOMIC DNA]</scope>
    <source>
        <strain evidence="1 2">NXC12</strain>
    </source>
</reference>
<proteinExistence type="predicted"/>
<sequence length="162" mass="18671">MKSSLGRGPWHGPAEGPGDCLQSVVGHYQYVSYLYSASADEVLPSRFRRVFLLRSEAMQEYERPITIVNQGLPAKAALKVIRLPTSWYAVIWESRDHYVSFSQDRTGHNGGHEHMSEDEFLSRVQLVSSFVQGVDFLFDAVEPTRRRKRRMRRKSTGMHDRQ</sequence>
<evidence type="ECO:0000313" key="1">
    <source>
        <dbReference type="EMBL" id="ARQ11014.1"/>
    </source>
</evidence>
<dbReference type="Proteomes" id="UP000194159">
    <property type="component" value="Chromosome"/>
</dbReference>